<dbReference type="Proteomes" id="UP000323876">
    <property type="component" value="Unassembled WGS sequence"/>
</dbReference>
<dbReference type="InterPro" id="IPR029058">
    <property type="entry name" value="AB_hydrolase_fold"/>
</dbReference>
<reference evidence="2 3" key="1">
    <citation type="submission" date="2019-09" db="EMBL/GenBank/DDBJ databases">
        <authorList>
            <person name="Wang X."/>
        </authorList>
    </citation>
    <scope>NUCLEOTIDE SEQUENCE [LARGE SCALE GENOMIC DNA]</scope>
    <source>
        <strain evidence="2 3">CICC 11023</strain>
    </source>
</reference>
<dbReference type="InterPro" id="IPR000073">
    <property type="entry name" value="AB_hydrolase_1"/>
</dbReference>
<proteinExistence type="predicted"/>
<dbReference type="EMBL" id="VXLC01000001">
    <property type="protein sequence ID" value="KAA8890157.1"/>
    <property type="molecule type" value="Genomic_DNA"/>
</dbReference>
<dbReference type="PANTHER" id="PTHR43433:SF5">
    <property type="entry name" value="AB HYDROLASE-1 DOMAIN-CONTAINING PROTEIN"/>
    <property type="match status" value="1"/>
</dbReference>
<dbReference type="OrthoDB" id="63519at2"/>
<protein>
    <submittedName>
        <fullName evidence="2">Alpha/beta hydrolase</fullName>
    </submittedName>
</protein>
<dbReference type="PANTHER" id="PTHR43433">
    <property type="entry name" value="HYDROLASE, ALPHA/BETA FOLD FAMILY PROTEIN"/>
    <property type="match status" value="1"/>
</dbReference>
<keyword evidence="3" id="KW-1185">Reference proteome</keyword>
<dbReference type="Pfam" id="PF12697">
    <property type="entry name" value="Abhydrolase_6"/>
    <property type="match status" value="1"/>
</dbReference>
<organism evidence="2 3">
    <name type="scientific">Nocardia colli</name>
    <dbReference type="NCBI Taxonomy" id="2545717"/>
    <lineage>
        <taxon>Bacteria</taxon>
        <taxon>Bacillati</taxon>
        <taxon>Actinomycetota</taxon>
        <taxon>Actinomycetes</taxon>
        <taxon>Mycobacteriales</taxon>
        <taxon>Nocardiaceae</taxon>
        <taxon>Nocardia</taxon>
    </lineage>
</organism>
<comment type="caution">
    <text evidence="2">The sequence shown here is derived from an EMBL/GenBank/DDBJ whole genome shotgun (WGS) entry which is preliminary data.</text>
</comment>
<dbReference type="AlphaFoldDB" id="A0A5N0EL86"/>
<feature type="domain" description="AB hydrolase-1" evidence="1">
    <location>
        <begin position="25"/>
        <end position="257"/>
    </location>
</feature>
<gene>
    <name evidence="2" type="ORF">F3087_02245</name>
</gene>
<accession>A0A5N0EL86</accession>
<dbReference type="RefSeq" id="WP_150400071.1">
    <property type="nucleotide sequence ID" value="NZ_JBHJYQ010000021.1"/>
</dbReference>
<evidence type="ECO:0000313" key="2">
    <source>
        <dbReference type="EMBL" id="KAA8890157.1"/>
    </source>
</evidence>
<evidence type="ECO:0000313" key="3">
    <source>
        <dbReference type="Proteomes" id="UP000323876"/>
    </source>
</evidence>
<sequence length="273" mass="29194">METVTSADGTVIAYDRHEGHAGTVILIGGAFGYRKFPKMVELATALNEHYGLTVLNYDRRGRGDSTEATGGYDVEREIDDLAALIEAAGGSAMLFGWSSGAALALRAAGSGRLLGITKVVAFEPPFVVDHEGFVPAADLEQTLHDLVAADRRAETVRFYMTKAMGVPRAFVSVMRFTPFWKNLLATANSTPHDWAVMREFMRGEPLRPADWTAVKAQTLVIAGAKSDALLRKGAKAIAAVLPDAELQEIAKLSHNPNVGLLAPPAGEFLTGTA</sequence>
<name>A0A5N0EL86_9NOCA</name>
<keyword evidence="2" id="KW-0378">Hydrolase</keyword>
<dbReference type="GO" id="GO:0016787">
    <property type="term" value="F:hydrolase activity"/>
    <property type="evidence" value="ECO:0007669"/>
    <property type="project" value="UniProtKB-KW"/>
</dbReference>
<dbReference type="InterPro" id="IPR050471">
    <property type="entry name" value="AB_hydrolase"/>
</dbReference>
<dbReference type="SUPFAM" id="SSF53474">
    <property type="entry name" value="alpha/beta-Hydrolases"/>
    <property type="match status" value="1"/>
</dbReference>
<dbReference type="Gene3D" id="3.40.50.1820">
    <property type="entry name" value="alpha/beta hydrolase"/>
    <property type="match status" value="1"/>
</dbReference>
<evidence type="ECO:0000259" key="1">
    <source>
        <dbReference type="Pfam" id="PF12697"/>
    </source>
</evidence>